<reference evidence="2" key="1">
    <citation type="journal article" date="2019" name="Int. J. Syst. Evol. Microbiol.">
        <title>The Global Catalogue of Microorganisms (GCM) 10K type strain sequencing project: providing services to taxonomists for standard genome sequencing and annotation.</title>
        <authorList>
            <consortium name="The Broad Institute Genomics Platform"/>
            <consortium name="The Broad Institute Genome Sequencing Center for Infectious Disease"/>
            <person name="Wu L."/>
            <person name="Ma J."/>
        </authorList>
    </citation>
    <scope>NUCLEOTIDE SEQUENCE [LARGE SCALE GENOMIC DNA]</scope>
    <source>
        <strain evidence="2">CCUG 62982</strain>
    </source>
</reference>
<evidence type="ECO:0000313" key="2">
    <source>
        <dbReference type="Proteomes" id="UP001596977"/>
    </source>
</evidence>
<dbReference type="EMBL" id="JBHTJG010000003">
    <property type="protein sequence ID" value="MFD0946355.1"/>
    <property type="molecule type" value="Genomic_DNA"/>
</dbReference>
<accession>A0ABW3H4G3</accession>
<name>A0ABW3H4G3_9SPHN</name>
<comment type="caution">
    <text evidence="1">The sequence shown here is derived from an EMBL/GenBank/DDBJ whole genome shotgun (WGS) entry which is preliminary data.</text>
</comment>
<dbReference type="Proteomes" id="UP001596977">
    <property type="component" value="Unassembled WGS sequence"/>
</dbReference>
<evidence type="ECO:0000313" key="1">
    <source>
        <dbReference type="EMBL" id="MFD0946355.1"/>
    </source>
</evidence>
<protein>
    <submittedName>
        <fullName evidence="1">Uncharacterized protein</fullName>
    </submittedName>
</protein>
<keyword evidence="2" id="KW-1185">Reference proteome</keyword>
<proteinExistence type="predicted"/>
<sequence length="101" mass="11130">MANENLLIWDEERVGLKDGCVLFMAFDEQNRVDVAGAVDAEMLRDLAPALDPYDPVTAFRAVAPGLRRAVAGAYKIGAFEEVWDAPGVLRHRRVFVRIGSA</sequence>
<organism evidence="1 2">
    <name type="scientific">Sphingomonas canadensis</name>
    <dbReference type="NCBI Taxonomy" id="1219257"/>
    <lineage>
        <taxon>Bacteria</taxon>
        <taxon>Pseudomonadati</taxon>
        <taxon>Pseudomonadota</taxon>
        <taxon>Alphaproteobacteria</taxon>
        <taxon>Sphingomonadales</taxon>
        <taxon>Sphingomonadaceae</taxon>
        <taxon>Sphingomonas</taxon>
    </lineage>
</organism>
<gene>
    <name evidence="1" type="ORF">ACFQ1E_08405</name>
</gene>